<dbReference type="PROSITE" id="PS50805">
    <property type="entry name" value="KRAB"/>
    <property type="match status" value="2"/>
</dbReference>
<protein>
    <submittedName>
        <fullName evidence="3">Zinc finger protein 777-like</fullName>
    </submittedName>
</protein>
<evidence type="ECO:0000313" key="3">
    <source>
        <dbReference type="RefSeq" id="XP_030050761.1"/>
    </source>
</evidence>
<reference evidence="3" key="1">
    <citation type="submission" date="2025-08" db="UniProtKB">
        <authorList>
            <consortium name="RefSeq"/>
        </authorList>
    </citation>
    <scope>IDENTIFICATION</scope>
</reference>
<dbReference type="AlphaFoldDB" id="A0A6P7XBV0"/>
<feature type="domain" description="KRAB" evidence="1">
    <location>
        <begin position="174"/>
        <end position="226"/>
    </location>
</feature>
<dbReference type="RefSeq" id="XP_030050761.1">
    <property type="nucleotide sequence ID" value="XM_030194901.1"/>
</dbReference>
<dbReference type="GO" id="GO:0006355">
    <property type="term" value="P:regulation of DNA-templated transcription"/>
    <property type="evidence" value="ECO:0007669"/>
    <property type="project" value="InterPro"/>
</dbReference>
<dbReference type="SUPFAM" id="SSF109640">
    <property type="entry name" value="KRAB domain (Kruppel-associated box)"/>
    <property type="match status" value="2"/>
</dbReference>
<accession>A0A6P7XBV0</accession>
<evidence type="ECO:0000259" key="1">
    <source>
        <dbReference type="PROSITE" id="PS50805"/>
    </source>
</evidence>
<keyword evidence="2" id="KW-1185">Reference proteome</keyword>
<dbReference type="Gene3D" id="6.10.140.140">
    <property type="match status" value="2"/>
</dbReference>
<sequence length="226" mass="25865">MLVEELNMLETLVTFKDVAGCFLEVEWNILGEWQKELCKKVIKEIHGILMSQGYSIVNPDVLLKIKKEDEKYFAQHCELEGKENLIDPTKMSVKQEEDLPSVDHSESELSEQTLPAMSFHNVKPDILIRFEQEGFRTEPPGCEERGNLTTTGTSEELQEACDEASIKASDEVLVTFKDVAAYFSEVDWDILGEWHKELYKKVIKEIHDILMSRGYSIVSPDVEIGH</sequence>
<evidence type="ECO:0000313" key="2">
    <source>
        <dbReference type="Proteomes" id="UP000515156"/>
    </source>
</evidence>
<dbReference type="CDD" id="cd07765">
    <property type="entry name" value="KRAB_A-box"/>
    <property type="match status" value="2"/>
</dbReference>
<name>A0A6P7XBV0_9AMPH</name>
<feature type="domain" description="KRAB" evidence="1">
    <location>
        <begin position="13"/>
        <end position="84"/>
    </location>
</feature>
<dbReference type="Pfam" id="PF01352">
    <property type="entry name" value="KRAB"/>
    <property type="match status" value="2"/>
</dbReference>
<dbReference type="InterPro" id="IPR001909">
    <property type="entry name" value="KRAB"/>
</dbReference>
<dbReference type="OrthoDB" id="9892686at2759"/>
<dbReference type="PANTHER" id="PTHR23232">
    <property type="entry name" value="KRAB DOMAIN C2H2 ZINC FINGER"/>
    <property type="match status" value="1"/>
</dbReference>
<dbReference type="SMART" id="SM00349">
    <property type="entry name" value="KRAB"/>
    <property type="match status" value="2"/>
</dbReference>
<dbReference type="Proteomes" id="UP000515156">
    <property type="component" value="Chromosome 3"/>
</dbReference>
<organism evidence="2 3">
    <name type="scientific">Microcaecilia unicolor</name>
    <dbReference type="NCBI Taxonomy" id="1415580"/>
    <lineage>
        <taxon>Eukaryota</taxon>
        <taxon>Metazoa</taxon>
        <taxon>Chordata</taxon>
        <taxon>Craniata</taxon>
        <taxon>Vertebrata</taxon>
        <taxon>Euteleostomi</taxon>
        <taxon>Amphibia</taxon>
        <taxon>Gymnophiona</taxon>
        <taxon>Siphonopidae</taxon>
        <taxon>Microcaecilia</taxon>
    </lineage>
</organism>
<gene>
    <name evidence="3" type="primary">LOC115464535</name>
</gene>
<dbReference type="GeneID" id="115464535"/>
<dbReference type="PANTHER" id="PTHR23232:SF152">
    <property type="entry name" value="ZINC FINGER PROTEIN 182"/>
    <property type="match status" value="1"/>
</dbReference>
<dbReference type="InterPro" id="IPR036051">
    <property type="entry name" value="KRAB_dom_sf"/>
</dbReference>
<dbReference type="InParanoid" id="A0A6P7XBV0"/>
<proteinExistence type="predicted"/>
<dbReference type="InterPro" id="IPR050169">
    <property type="entry name" value="Krueppel_C2H2_ZnF"/>
</dbReference>
<dbReference type="KEGG" id="muo:115464535"/>